<dbReference type="Pfam" id="PF03192">
    <property type="entry name" value="DUF257"/>
    <property type="match status" value="1"/>
</dbReference>
<name>A0A101ENZ2_9EURY</name>
<dbReference type="PATRIC" id="fig|172049.5.peg.394"/>
<dbReference type="AlphaFoldDB" id="A0A101ENZ2"/>
<comment type="caution">
    <text evidence="1">The sequence shown here is derived from an EMBL/GenBank/DDBJ whole genome shotgun (WGS) entry which is preliminary data.</text>
</comment>
<dbReference type="InterPro" id="IPR005489">
    <property type="entry name" value="DUF257"/>
</dbReference>
<dbReference type="RefSeq" id="WP_015849313.1">
    <property type="nucleotide sequence ID" value="NZ_LGFD01000001.1"/>
</dbReference>
<sequence length="169" mass="18985">MAIVDFLDTLYLYKAQLELAGEDTSFLNDVKVIKVGGRLNVGQVIERLRVKDEPIILAQEYTKILNSLVKEGEVAVVLVLGIEKFAPILELEKVLTGINALLSFVGDERRIMFYFINTDVLERAIPEVLPLLEDIGTTVVRINVVEKSYTFSVVKTINRKILGLKVTYS</sequence>
<dbReference type="Proteomes" id="UP000053911">
    <property type="component" value="Unassembled WGS sequence"/>
</dbReference>
<proteinExistence type="predicted"/>
<evidence type="ECO:0000313" key="1">
    <source>
        <dbReference type="EMBL" id="KUK18649.1"/>
    </source>
</evidence>
<dbReference type="EMBL" id="LGFD01000001">
    <property type="protein sequence ID" value="KUK18649.1"/>
    <property type="molecule type" value="Genomic_DNA"/>
</dbReference>
<dbReference type="Gene3D" id="3.40.50.11570">
    <property type="entry name" value="Protein of unknown function DUF257"/>
    <property type="match status" value="1"/>
</dbReference>
<dbReference type="OMA" id="RINPEVM"/>
<reference evidence="2" key="1">
    <citation type="journal article" date="2015" name="MBio">
        <title>Genome-Resolved Metagenomic Analysis Reveals Roles for Candidate Phyla and Other Microbial Community Members in Biogeochemical Transformations in Oil Reservoirs.</title>
        <authorList>
            <person name="Hu P."/>
            <person name="Tom L."/>
            <person name="Singh A."/>
            <person name="Thomas B.C."/>
            <person name="Baker B.J."/>
            <person name="Piceno Y.M."/>
            <person name="Andersen G.L."/>
            <person name="Banfield J.F."/>
        </authorList>
    </citation>
    <scope>NUCLEOTIDE SEQUENCE [LARGE SCALE GENOMIC DNA]</scope>
</reference>
<protein>
    <submittedName>
        <fullName evidence="1">Uncharacterized protein</fullName>
    </submittedName>
</protein>
<evidence type="ECO:0000313" key="2">
    <source>
        <dbReference type="Proteomes" id="UP000053911"/>
    </source>
</evidence>
<organism evidence="1 2">
    <name type="scientific">Thermococcus sibiricus</name>
    <dbReference type="NCBI Taxonomy" id="172049"/>
    <lineage>
        <taxon>Archaea</taxon>
        <taxon>Methanobacteriati</taxon>
        <taxon>Methanobacteriota</taxon>
        <taxon>Thermococci</taxon>
        <taxon>Thermococcales</taxon>
        <taxon>Thermococcaceae</taxon>
        <taxon>Thermococcus</taxon>
    </lineage>
</organism>
<accession>A0A101ENZ2</accession>
<gene>
    <name evidence="1" type="ORF">XD54_0034</name>
</gene>
<dbReference type="GeneID" id="8096035"/>